<sequence length="179" mass="20255">MTWTGDTYHGNERKKRVCFLTGESGETEMMTQRWICVSCDACVHDGVGVASLLPETVNGLHVSALICVWICDGIVDGKNSRWTHSRTFLSYGVSYDECVCHHPSHLSTCSYSKLGSLACDRTWNEISGYQMMRKQSIVIIVKSVWQRFCYGLKFCSVYTFTGLSRLDPYCDNFTVEISI</sequence>
<organism evidence="1">
    <name type="scientific">Cacopsylla melanoneura</name>
    <dbReference type="NCBI Taxonomy" id="428564"/>
    <lineage>
        <taxon>Eukaryota</taxon>
        <taxon>Metazoa</taxon>
        <taxon>Ecdysozoa</taxon>
        <taxon>Arthropoda</taxon>
        <taxon>Hexapoda</taxon>
        <taxon>Insecta</taxon>
        <taxon>Pterygota</taxon>
        <taxon>Neoptera</taxon>
        <taxon>Paraneoptera</taxon>
        <taxon>Hemiptera</taxon>
        <taxon>Sternorrhyncha</taxon>
        <taxon>Psylloidea</taxon>
        <taxon>Psyllidae</taxon>
        <taxon>Psyllinae</taxon>
        <taxon>Cacopsylla</taxon>
    </lineage>
</organism>
<reference evidence="1" key="1">
    <citation type="submission" date="2021-05" db="EMBL/GenBank/DDBJ databases">
        <authorList>
            <person name="Alioto T."/>
            <person name="Alioto T."/>
            <person name="Gomez Garrido J."/>
        </authorList>
    </citation>
    <scope>NUCLEOTIDE SEQUENCE</scope>
</reference>
<dbReference type="AlphaFoldDB" id="A0A8D8RKA7"/>
<dbReference type="EMBL" id="HBUF01166596">
    <property type="protein sequence ID" value="CAG6651232.1"/>
    <property type="molecule type" value="Transcribed_RNA"/>
</dbReference>
<accession>A0A8D8RKA7</accession>
<proteinExistence type="predicted"/>
<evidence type="ECO:0000313" key="1">
    <source>
        <dbReference type="EMBL" id="CAG6651232.1"/>
    </source>
</evidence>
<name>A0A8D8RKA7_9HEMI</name>
<protein>
    <submittedName>
        <fullName evidence="1">Uncharacterized protein</fullName>
    </submittedName>
</protein>